<gene>
    <name evidence="2" type="ORF">BDV96DRAFT_577765</name>
</gene>
<evidence type="ECO:0008006" key="4">
    <source>
        <dbReference type="Google" id="ProtNLM"/>
    </source>
</evidence>
<protein>
    <recommendedName>
        <fullName evidence="4">Short chain dehydrogenase</fullName>
    </recommendedName>
</protein>
<sequence length="240" mass="26055">MSVTKRVLVIGANRGVGFELATRFLAKGYMVYGTYRSETVDDVSVQKLKEAGVKTFELDYAQEKSINAAAKDLGDVPLDILINNAALCCLWDDKPFTEQSAEDLLTHFKVNTVGPFVACKAFLPALQRVEKSKIITMSSNMASIADNDNGGNLCYRLSKTAVNQLTKTMAVDLANIGSKTMTLAVHPGYVATKMNDYYGEDDMEECMSALVETIEIFGTAQGADIPNGGYVNWGGKSMSL</sequence>
<dbReference type="PRINTS" id="PR00080">
    <property type="entry name" value="SDRFAMILY"/>
</dbReference>
<evidence type="ECO:0000256" key="1">
    <source>
        <dbReference type="RuleBase" id="RU000363"/>
    </source>
</evidence>
<evidence type="ECO:0000313" key="2">
    <source>
        <dbReference type="EMBL" id="KAF2114212.1"/>
    </source>
</evidence>
<dbReference type="EMBL" id="ML977326">
    <property type="protein sequence ID" value="KAF2114212.1"/>
    <property type="molecule type" value="Genomic_DNA"/>
</dbReference>
<keyword evidence="3" id="KW-1185">Reference proteome</keyword>
<dbReference type="AlphaFoldDB" id="A0A6A5Z470"/>
<name>A0A6A5Z470_9PLEO</name>
<evidence type="ECO:0000313" key="3">
    <source>
        <dbReference type="Proteomes" id="UP000799770"/>
    </source>
</evidence>
<dbReference type="PRINTS" id="PR00081">
    <property type="entry name" value="GDHRDH"/>
</dbReference>
<comment type="similarity">
    <text evidence="1">Belongs to the short-chain dehydrogenases/reductases (SDR) family.</text>
</comment>
<dbReference type="InterPro" id="IPR052184">
    <property type="entry name" value="SDR_enzymes"/>
</dbReference>
<dbReference type="InterPro" id="IPR002347">
    <property type="entry name" value="SDR_fam"/>
</dbReference>
<dbReference type="Gene3D" id="3.40.50.720">
    <property type="entry name" value="NAD(P)-binding Rossmann-like Domain"/>
    <property type="match status" value="1"/>
</dbReference>
<dbReference type="Pfam" id="PF00106">
    <property type="entry name" value="adh_short"/>
    <property type="match status" value="1"/>
</dbReference>
<reference evidence="2" key="1">
    <citation type="journal article" date="2020" name="Stud. Mycol.">
        <title>101 Dothideomycetes genomes: a test case for predicting lifestyles and emergence of pathogens.</title>
        <authorList>
            <person name="Haridas S."/>
            <person name="Albert R."/>
            <person name="Binder M."/>
            <person name="Bloem J."/>
            <person name="Labutti K."/>
            <person name="Salamov A."/>
            <person name="Andreopoulos B."/>
            <person name="Baker S."/>
            <person name="Barry K."/>
            <person name="Bills G."/>
            <person name="Bluhm B."/>
            <person name="Cannon C."/>
            <person name="Castanera R."/>
            <person name="Culley D."/>
            <person name="Daum C."/>
            <person name="Ezra D."/>
            <person name="Gonzalez J."/>
            <person name="Henrissat B."/>
            <person name="Kuo A."/>
            <person name="Liang C."/>
            <person name="Lipzen A."/>
            <person name="Lutzoni F."/>
            <person name="Magnuson J."/>
            <person name="Mondo S."/>
            <person name="Nolan M."/>
            <person name="Ohm R."/>
            <person name="Pangilinan J."/>
            <person name="Park H.-J."/>
            <person name="Ramirez L."/>
            <person name="Alfaro M."/>
            <person name="Sun H."/>
            <person name="Tritt A."/>
            <person name="Yoshinaga Y."/>
            <person name="Zwiers L.-H."/>
            <person name="Turgeon B."/>
            <person name="Goodwin S."/>
            <person name="Spatafora J."/>
            <person name="Crous P."/>
            <person name="Grigoriev I."/>
        </authorList>
    </citation>
    <scope>NUCLEOTIDE SEQUENCE</scope>
    <source>
        <strain evidence="2">CBS 627.86</strain>
    </source>
</reference>
<dbReference type="PANTHER" id="PTHR45458:SF1">
    <property type="entry name" value="SHORT CHAIN DEHYDROGENASE"/>
    <property type="match status" value="1"/>
</dbReference>
<dbReference type="PANTHER" id="PTHR45458">
    <property type="entry name" value="SHORT-CHAIN DEHYDROGENASE/REDUCTASE SDR"/>
    <property type="match status" value="1"/>
</dbReference>
<organism evidence="2 3">
    <name type="scientific">Lophiotrema nucula</name>
    <dbReference type="NCBI Taxonomy" id="690887"/>
    <lineage>
        <taxon>Eukaryota</taxon>
        <taxon>Fungi</taxon>
        <taxon>Dikarya</taxon>
        <taxon>Ascomycota</taxon>
        <taxon>Pezizomycotina</taxon>
        <taxon>Dothideomycetes</taxon>
        <taxon>Pleosporomycetidae</taxon>
        <taxon>Pleosporales</taxon>
        <taxon>Lophiotremataceae</taxon>
        <taxon>Lophiotrema</taxon>
    </lineage>
</organism>
<accession>A0A6A5Z470</accession>
<proteinExistence type="inferred from homology"/>
<dbReference type="OrthoDB" id="5296at2759"/>
<dbReference type="InterPro" id="IPR036291">
    <property type="entry name" value="NAD(P)-bd_dom_sf"/>
</dbReference>
<dbReference type="Proteomes" id="UP000799770">
    <property type="component" value="Unassembled WGS sequence"/>
</dbReference>
<dbReference type="GO" id="GO:0016616">
    <property type="term" value="F:oxidoreductase activity, acting on the CH-OH group of donors, NAD or NADP as acceptor"/>
    <property type="evidence" value="ECO:0007669"/>
    <property type="project" value="TreeGrafter"/>
</dbReference>
<dbReference type="SUPFAM" id="SSF51735">
    <property type="entry name" value="NAD(P)-binding Rossmann-fold domains"/>
    <property type="match status" value="1"/>
</dbReference>